<evidence type="ECO:0000313" key="5">
    <source>
        <dbReference type="Proteomes" id="UP000810252"/>
    </source>
</evidence>
<protein>
    <recommendedName>
        <fullName evidence="2 3">Single-stranded DNA-binding protein</fullName>
        <shortName evidence="2">SSB</shortName>
    </recommendedName>
</protein>
<dbReference type="GO" id="GO:0003697">
    <property type="term" value="F:single-stranded DNA binding"/>
    <property type="evidence" value="ECO:0007669"/>
    <property type="project" value="UniProtKB-UniRule"/>
</dbReference>
<comment type="subunit">
    <text evidence="2">Homotetramer.</text>
</comment>
<proteinExistence type="inferred from homology"/>
<evidence type="ECO:0000256" key="2">
    <source>
        <dbReference type="HAMAP-Rule" id="MF_00984"/>
    </source>
</evidence>
<dbReference type="GO" id="GO:0006260">
    <property type="term" value="P:DNA replication"/>
    <property type="evidence" value="ECO:0007669"/>
    <property type="project" value="InterPro"/>
</dbReference>
<dbReference type="PROSITE" id="PS50935">
    <property type="entry name" value="SSB"/>
    <property type="match status" value="1"/>
</dbReference>
<name>A0A9D9HB53_9BACT</name>
<dbReference type="HAMAP" id="MF_00984">
    <property type="entry name" value="SSB"/>
    <property type="match status" value="1"/>
</dbReference>
<dbReference type="InterPro" id="IPR000424">
    <property type="entry name" value="Primosome_PriB/ssb"/>
</dbReference>
<evidence type="ECO:0000313" key="4">
    <source>
        <dbReference type="EMBL" id="MBO8447720.1"/>
    </source>
</evidence>
<dbReference type="GO" id="GO:0009295">
    <property type="term" value="C:nucleoid"/>
    <property type="evidence" value="ECO:0007669"/>
    <property type="project" value="TreeGrafter"/>
</dbReference>
<evidence type="ECO:0000256" key="1">
    <source>
        <dbReference type="ARBA" id="ARBA00023125"/>
    </source>
</evidence>
<dbReference type="NCBIfam" id="TIGR00621">
    <property type="entry name" value="ssb"/>
    <property type="match status" value="1"/>
</dbReference>
<dbReference type="InterPro" id="IPR012340">
    <property type="entry name" value="NA-bd_OB-fold"/>
</dbReference>
<sequence length="144" mass="15992">MSLNKVMLIGNVGKDPEVRYLEGNGKMASFRLATTEHFRDRDGRPKEFTEWHSIVAWRGNADIVEKYVKKGTLLYIEGKIRTRAWSDRNGAQKSSTDIYAETIQLLGRNPESREATVQTSGTGTAGKTGICPVDLDTANDGLPF</sequence>
<reference evidence="4" key="2">
    <citation type="journal article" date="2021" name="PeerJ">
        <title>Extensive microbial diversity within the chicken gut microbiome revealed by metagenomics and culture.</title>
        <authorList>
            <person name="Gilroy R."/>
            <person name="Ravi A."/>
            <person name="Getino M."/>
            <person name="Pursley I."/>
            <person name="Horton D.L."/>
            <person name="Alikhan N.F."/>
            <person name="Baker D."/>
            <person name="Gharbi K."/>
            <person name="Hall N."/>
            <person name="Watson M."/>
            <person name="Adriaenssens E.M."/>
            <person name="Foster-Nyarko E."/>
            <person name="Jarju S."/>
            <person name="Secka A."/>
            <person name="Antonio M."/>
            <person name="Oren A."/>
            <person name="Chaudhuri R.R."/>
            <person name="La Ragione R."/>
            <person name="Hildebrand F."/>
            <person name="Pallen M.J."/>
        </authorList>
    </citation>
    <scope>NUCLEOTIDE SEQUENCE</scope>
    <source>
        <strain evidence="4">20514</strain>
    </source>
</reference>
<dbReference type="AlphaFoldDB" id="A0A9D9HB53"/>
<dbReference type="CDD" id="cd04496">
    <property type="entry name" value="SSB_OBF"/>
    <property type="match status" value="1"/>
</dbReference>
<dbReference type="PANTHER" id="PTHR10302">
    <property type="entry name" value="SINGLE-STRANDED DNA-BINDING PROTEIN"/>
    <property type="match status" value="1"/>
</dbReference>
<dbReference type="SUPFAM" id="SSF50249">
    <property type="entry name" value="Nucleic acid-binding proteins"/>
    <property type="match status" value="1"/>
</dbReference>
<reference evidence="4" key="1">
    <citation type="submission" date="2020-10" db="EMBL/GenBank/DDBJ databases">
        <authorList>
            <person name="Gilroy R."/>
        </authorList>
    </citation>
    <scope>NUCLEOTIDE SEQUENCE</scope>
    <source>
        <strain evidence="4">20514</strain>
    </source>
</reference>
<accession>A0A9D9HB53</accession>
<evidence type="ECO:0000256" key="3">
    <source>
        <dbReference type="RuleBase" id="RU000524"/>
    </source>
</evidence>
<dbReference type="Pfam" id="PF00436">
    <property type="entry name" value="SSB"/>
    <property type="match status" value="1"/>
</dbReference>
<keyword evidence="1 2" id="KW-0238">DNA-binding</keyword>
<organism evidence="4 5">
    <name type="scientific">Candidatus Cryptobacteroides merdigallinarum</name>
    <dbReference type="NCBI Taxonomy" id="2840770"/>
    <lineage>
        <taxon>Bacteria</taxon>
        <taxon>Pseudomonadati</taxon>
        <taxon>Bacteroidota</taxon>
        <taxon>Bacteroidia</taxon>
        <taxon>Bacteroidales</taxon>
        <taxon>Candidatus Cryptobacteroides</taxon>
    </lineage>
</organism>
<dbReference type="PANTHER" id="PTHR10302:SF0">
    <property type="entry name" value="SINGLE-STRANDED DNA-BINDING PROTEIN, MITOCHONDRIAL"/>
    <property type="match status" value="1"/>
</dbReference>
<dbReference type="EMBL" id="JADIMQ010000006">
    <property type="protein sequence ID" value="MBO8447720.1"/>
    <property type="molecule type" value="Genomic_DNA"/>
</dbReference>
<gene>
    <name evidence="4" type="ORF">IAC29_00425</name>
</gene>
<comment type="caution">
    <text evidence="2">Lacks conserved residue(s) required for the propagation of feature annotation.</text>
</comment>
<comment type="caution">
    <text evidence="4">The sequence shown here is derived from an EMBL/GenBank/DDBJ whole genome shotgun (WGS) entry which is preliminary data.</text>
</comment>
<dbReference type="InterPro" id="IPR011344">
    <property type="entry name" value="ssDNA-bd"/>
</dbReference>
<dbReference type="Proteomes" id="UP000810252">
    <property type="component" value="Unassembled WGS sequence"/>
</dbReference>
<dbReference type="Gene3D" id="2.40.50.140">
    <property type="entry name" value="Nucleic acid-binding proteins"/>
    <property type="match status" value="1"/>
</dbReference>